<proteinExistence type="predicted"/>
<evidence type="ECO:0000256" key="1">
    <source>
        <dbReference type="SAM" id="SignalP"/>
    </source>
</evidence>
<evidence type="ECO:0000313" key="3">
    <source>
        <dbReference type="Proteomes" id="UP000265703"/>
    </source>
</evidence>
<accession>A0A397S3S1</accession>
<comment type="caution">
    <text evidence="2">The sequence shown here is derived from an EMBL/GenBank/DDBJ whole genome shotgun (WGS) entry which is preliminary data.</text>
</comment>
<reference evidence="2 3" key="1">
    <citation type="submission" date="2018-06" db="EMBL/GenBank/DDBJ databases">
        <title>Comparative genomics reveals the genomic features of Rhizophagus irregularis, R. cerebriforme, R. diaphanum and Gigaspora rosea, and their symbiotic lifestyle signature.</title>
        <authorList>
            <person name="Morin E."/>
            <person name="San Clemente H."/>
            <person name="Chen E.C.H."/>
            <person name="De La Providencia I."/>
            <person name="Hainaut M."/>
            <person name="Kuo A."/>
            <person name="Kohler A."/>
            <person name="Murat C."/>
            <person name="Tang N."/>
            <person name="Roy S."/>
            <person name="Loubradou J."/>
            <person name="Henrissat B."/>
            <person name="Grigoriev I.V."/>
            <person name="Corradi N."/>
            <person name="Roux C."/>
            <person name="Martin F.M."/>
        </authorList>
    </citation>
    <scope>NUCLEOTIDE SEQUENCE [LARGE SCALE GENOMIC DNA]</scope>
    <source>
        <strain evidence="2 3">DAOM 227022</strain>
    </source>
</reference>
<protein>
    <submittedName>
        <fullName evidence="2">Uncharacterized protein</fullName>
    </submittedName>
</protein>
<evidence type="ECO:0000313" key="2">
    <source>
        <dbReference type="EMBL" id="RIA81063.1"/>
    </source>
</evidence>
<dbReference type="AlphaFoldDB" id="A0A397S3S1"/>
<name>A0A397S3S1_9GLOM</name>
<keyword evidence="3" id="KW-1185">Reference proteome</keyword>
<dbReference type="OrthoDB" id="2317169at2759"/>
<keyword evidence="1" id="KW-0732">Signal</keyword>
<dbReference type="EMBL" id="QKYT01000852">
    <property type="protein sequence ID" value="RIA81063.1"/>
    <property type="molecule type" value="Genomic_DNA"/>
</dbReference>
<organism evidence="2 3">
    <name type="scientific">Glomus cerebriforme</name>
    <dbReference type="NCBI Taxonomy" id="658196"/>
    <lineage>
        <taxon>Eukaryota</taxon>
        <taxon>Fungi</taxon>
        <taxon>Fungi incertae sedis</taxon>
        <taxon>Mucoromycota</taxon>
        <taxon>Glomeromycotina</taxon>
        <taxon>Glomeromycetes</taxon>
        <taxon>Glomerales</taxon>
        <taxon>Glomeraceae</taxon>
        <taxon>Glomus</taxon>
    </lineage>
</organism>
<feature type="chain" id="PRO_5017263318" evidence="1">
    <location>
        <begin position="21"/>
        <end position="117"/>
    </location>
</feature>
<gene>
    <name evidence="2" type="ORF">C1645_837585</name>
</gene>
<sequence>MKFLSILTIFLVFVIVIVHAAPTAEKIGHNLKSLAVARNGIYASLLKKIKNVNKEYDEHIADFNKNLPIAAAADNLPVPASLKEWNDKYTEDVSTLKETSKKMDEKLKIAFAKAKFY</sequence>
<feature type="signal peptide" evidence="1">
    <location>
        <begin position="1"/>
        <end position="20"/>
    </location>
</feature>
<dbReference type="Proteomes" id="UP000265703">
    <property type="component" value="Unassembled WGS sequence"/>
</dbReference>